<sequence>MRRRKGSAAEPGHEAPGPFRRRAHGRAAGAAARSDDGPGALEIEFEDDDTADRSPVERRRDLRPAALSTLAAVLLGAALSASHHPGAPGTAAPNGTPSAAPPDFGAYVVTVAYQGSHIDSTAQRRIEVDLKVKPVTGAKVRIIAYYVSENGVSAAADPAPSADPLPAAGTDVRLRLTVTDCATVPIGESMGFVDVIADGPAGVIDRFTILGARYSADMTGLLRRLCPGRSAGQAAATTAANSAQTRP</sequence>
<dbReference type="EMBL" id="JAGSXH010000014">
    <property type="protein sequence ID" value="MBS2962685.1"/>
    <property type="molecule type" value="Genomic_DNA"/>
</dbReference>
<feature type="region of interest" description="Disordered" evidence="1">
    <location>
        <begin position="1"/>
        <end position="60"/>
    </location>
</feature>
<feature type="compositionally biased region" description="Low complexity" evidence="1">
    <location>
        <begin position="26"/>
        <end position="40"/>
    </location>
</feature>
<evidence type="ECO:0000313" key="3">
    <source>
        <dbReference type="Proteomes" id="UP000677913"/>
    </source>
</evidence>
<dbReference type="AlphaFoldDB" id="A0A8J7WNH0"/>
<keyword evidence="3" id="KW-1185">Reference proteome</keyword>
<feature type="compositionally biased region" description="Basic and acidic residues" evidence="1">
    <location>
        <begin position="51"/>
        <end position="60"/>
    </location>
</feature>
<protein>
    <recommendedName>
        <fullName evidence="4">Tat pathway signal sequence domain protein</fullName>
    </recommendedName>
</protein>
<evidence type="ECO:0008006" key="4">
    <source>
        <dbReference type="Google" id="ProtNLM"/>
    </source>
</evidence>
<evidence type="ECO:0000256" key="1">
    <source>
        <dbReference type="SAM" id="MobiDB-lite"/>
    </source>
</evidence>
<gene>
    <name evidence="2" type="ORF">KGA66_06485</name>
</gene>
<organism evidence="2 3">
    <name type="scientific">Actinocrinis puniceicyclus</name>
    <dbReference type="NCBI Taxonomy" id="977794"/>
    <lineage>
        <taxon>Bacteria</taxon>
        <taxon>Bacillati</taxon>
        <taxon>Actinomycetota</taxon>
        <taxon>Actinomycetes</taxon>
        <taxon>Catenulisporales</taxon>
        <taxon>Actinospicaceae</taxon>
        <taxon>Actinocrinis</taxon>
    </lineage>
</organism>
<dbReference type="Proteomes" id="UP000677913">
    <property type="component" value="Unassembled WGS sequence"/>
</dbReference>
<accession>A0A8J7WNH0</accession>
<evidence type="ECO:0000313" key="2">
    <source>
        <dbReference type="EMBL" id="MBS2962685.1"/>
    </source>
</evidence>
<comment type="caution">
    <text evidence="2">The sequence shown here is derived from an EMBL/GenBank/DDBJ whole genome shotgun (WGS) entry which is preliminary data.</text>
</comment>
<proteinExistence type="predicted"/>
<dbReference type="RefSeq" id="WP_211465611.1">
    <property type="nucleotide sequence ID" value="NZ_JAGSXH010000014.1"/>
</dbReference>
<name>A0A8J7WNH0_9ACTN</name>
<reference evidence="2" key="1">
    <citation type="submission" date="2021-04" db="EMBL/GenBank/DDBJ databases">
        <title>Genome based classification of Actinospica acidithermotolerans sp. nov., an actinobacterium isolated from an Indonesian hot spring.</title>
        <authorList>
            <person name="Kusuma A.B."/>
            <person name="Putra K.E."/>
            <person name="Nafisah S."/>
            <person name="Loh J."/>
            <person name="Nouioui I."/>
            <person name="Goodfellow M."/>
        </authorList>
    </citation>
    <scope>NUCLEOTIDE SEQUENCE</scope>
    <source>
        <strain evidence="2">DSM 45618</strain>
    </source>
</reference>